<gene>
    <name evidence="2" type="ORF">PMAYCL1PPCAC_14562</name>
</gene>
<dbReference type="AlphaFoldDB" id="A0AAN4ZTU3"/>
<dbReference type="EMBL" id="BTRK01000003">
    <property type="protein sequence ID" value="GMR44367.1"/>
    <property type="molecule type" value="Genomic_DNA"/>
</dbReference>
<organism evidence="2 3">
    <name type="scientific">Pristionchus mayeri</name>
    <dbReference type="NCBI Taxonomy" id="1317129"/>
    <lineage>
        <taxon>Eukaryota</taxon>
        <taxon>Metazoa</taxon>
        <taxon>Ecdysozoa</taxon>
        <taxon>Nematoda</taxon>
        <taxon>Chromadorea</taxon>
        <taxon>Rhabditida</taxon>
        <taxon>Rhabditina</taxon>
        <taxon>Diplogasteromorpha</taxon>
        <taxon>Diplogasteroidea</taxon>
        <taxon>Neodiplogasteridae</taxon>
        <taxon>Pristionchus</taxon>
    </lineage>
</organism>
<sequence length="72" mass="8243">MLDKLIMFLTIAQISVSAIATTLFIWLIFATWNTNCSSQKIAATFLYAITIVPSILEIVFNFCSYRLVQYKK</sequence>
<feature type="transmembrane region" description="Helical" evidence="1">
    <location>
        <begin position="41"/>
        <end position="63"/>
    </location>
</feature>
<name>A0AAN4ZTU3_9BILA</name>
<keyword evidence="3" id="KW-1185">Reference proteome</keyword>
<keyword evidence="1" id="KW-0472">Membrane</keyword>
<feature type="non-terminal residue" evidence="2">
    <location>
        <position position="72"/>
    </location>
</feature>
<evidence type="ECO:0000256" key="1">
    <source>
        <dbReference type="SAM" id="Phobius"/>
    </source>
</evidence>
<protein>
    <submittedName>
        <fullName evidence="2">Uncharacterized protein</fullName>
    </submittedName>
</protein>
<keyword evidence="1" id="KW-1133">Transmembrane helix</keyword>
<evidence type="ECO:0000313" key="3">
    <source>
        <dbReference type="Proteomes" id="UP001328107"/>
    </source>
</evidence>
<feature type="transmembrane region" description="Helical" evidence="1">
    <location>
        <begin position="7"/>
        <end position="29"/>
    </location>
</feature>
<comment type="caution">
    <text evidence="2">The sequence shown here is derived from an EMBL/GenBank/DDBJ whole genome shotgun (WGS) entry which is preliminary data.</text>
</comment>
<evidence type="ECO:0000313" key="2">
    <source>
        <dbReference type="EMBL" id="GMR44367.1"/>
    </source>
</evidence>
<proteinExistence type="predicted"/>
<dbReference type="Proteomes" id="UP001328107">
    <property type="component" value="Unassembled WGS sequence"/>
</dbReference>
<reference evidence="3" key="1">
    <citation type="submission" date="2022-10" db="EMBL/GenBank/DDBJ databases">
        <title>Genome assembly of Pristionchus species.</title>
        <authorList>
            <person name="Yoshida K."/>
            <person name="Sommer R.J."/>
        </authorList>
    </citation>
    <scope>NUCLEOTIDE SEQUENCE [LARGE SCALE GENOMIC DNA]</scope>
    <source>
        <strain evidence="3">RS5460</strain>
    </source>
</reference>
<accession>A0AAN4ZTU3</accession>
<keyword evidence="1" id="KW-0812">Transmembrane</keyword>